<dbReference type="OrthoDB" id="4286217at2"/>
<evidence type="ECO:0000313" key="1">
    <source>
        <dbReference type="EMBL" id="SFF13717.1"/>
    </source>
</evidence>
<protein>
    <submittedName>
        <fullName evidence="1">Uncharacterized protein</fullName>
    </submittedName>
</protein>
<evidence type="ECO:0000313" key="2">
    <source>
        <dbReference type="Proteomes" id="UP000199323"/>
    </source>
</evidence>
<reference evidence="1 2" key="1">
    <citation type="submission" date="2016-10" db="EMBL/GenBank/DDBJ databases">
        <authorList>
            <person name="de Groot N.N."/>
        </authorList>
    </citation>
    <scope>NUCLEOTIDE SEQUENCE [LARGE SCALE GENOMIC DNA]</scope>
    <source>
        <strain evidence="1 2">CGMCC 4.3510</strain>
    </source>
</reference>
<name>A0A1I2G9U7_9ACTN</name>
<keyword evidence="2" id="KW-1185">Reference proteome</keyword>
<dbReference type="EMBL" id="FONG01000008">
    <property type="protein sequence ID" value="SFF13717.1"/>
    <property type="molecule type" value="Genomic_DNA"/>
</dbReference>
<accession>A0A1I2G9U7</accession>
<gene>
    <name evidence="1" type="ORF">SAMN05216251_108335</name>
</gene>
<dbReference type="STRING" id="380248.SAMN05216251_108335"/>
<dbReference type="AlphaFoldDB" id="A0A1I2G9U7"/>
<dbReference type="RefSeq" id="WP_093714290.1">
    <property type="nucleotide sequence ID" value="NZ_FONG01000008.1"/>
</dbReference>
<dbReference type="Proteomes" id="UP000199323">
    <property type="component" value="Unassembled WGS sequence"/>
</dbReference>
<proteinExistence type="predicted"/>
<organism evidence="1 2">
    <name type="scientific">Actinacidiphila alni</name>
    <dbReference type="NCBI Taxonomy" id="380248"/>
    <lineage>
        <taxon>Bacteria</taxon>
        <taxon>Bacillati</taxon>
        <taxon>Actinomycetota</taxon>
        <taxon>Actinomycetes</taxon>
        <taxon>Kitasatosporales</taxon>
        <taxon>Streptomycetaceae</taxon>
        <taxon>Actinacidiphila</taxon>
    </lineage>
</organism>
<sequence>MGDLQINGTVMGDLRKTFSTIADRMDTVSRAMGNANGESVGAPKLIDDVHDFADDWHYGIKQIGQHADTAVHMIDQIGKTFDDADLQLANSLKTGGKTDGGKC</sequence>